<keyword evidence="3" id="KW-1185">Reference proteome</keyword>
<comment type="caution">
    <text evidence="2">The sequence shown here is derived from an EMBL/GenBank/DDBJ whole genome shotgun (WGS) entry which is preliminary data.</text>
</comment>
<gene>
    <name evidence="2" type="ORF">KK083_05880</name>
</gene>
<dbReference type="Pfam" id="PF04978">
    <property type="entry name" value="MST"/>
    <property type="match status" value="1"/>
</dbReference>
<name>A0AAP2DHG1_9BACT</name>
<dbReference type="InterPro" id="IPR007061">
    <property type="entry name" value="MST-like"/>
</dbReference>
<dbReference type="Gene3D" id="2.60.120.260">
    <property type="entry name" value="Galactose-binding domain-like"/>
    <property type="match status" value="1"/>
</dbReference>
<evidence type="ECO:0000256" key="1">
    <source>
        <dbReference type="SAM" id="SignalP"/>
    </source>
</evidence>
<dbReference type="RefSeq" id="WP_254161678.1">
    <property type="nucleotide sequence ID" value="NZ_JAHESF010000004.1"/>
</dbReference>
<feature type="signal peptide" evidence="1">
    <location>
        <begin position="1"/>
        <end position="17"/>
    </location>
</feature>
<protein>
    <submittedName>
        <fullName evidence="2">DUF664 domain-containing protein</fullName>
    </submittedName>
</protein>
<dbReference type="Proteomes" id="UP001319200">
    <property type="component" value="Unassembled WGS sequence"/>
</dbReference>
<accession>A0AAP2DHG1</accession>
<dbReference type="SUPFAM" id="SSF109854">
    <property type="entry name" value="DinB/YfiT-like putative metalloenzymes"/>
    <property type="match status" value="1"/>
</dbReference>
<sequence>MKKNVLLLFALAINLHAICQTKEISRNWTSFVQTADASFLKKKVKFKVTAFAKADLVDSTAWAGIWVRVDNKNGETGFFENMGQRPIRSNEWKSYTVEGVMDENADKINFGGLCMNNGRFFFDNFEFYVENDKGKFQKANVDNPSFEVAVEKNTISKWSEGTKPLNPVRIREFTFTSSSDKAHGNLSLMVEGKGIARDTSYLIGPVKGYTPQIGTLITMLNNLSNRVESAVSMLNQKETDHLMDDKANGIGALVMHLAAAEAYYQVFTFENREFNEEEKKKWGAALDLGEEGRTELKGHDIEYYLNAYREVRKKTIAELAKRNDEWLAQVVPGSDINNHFCWFHVMEHQSSHLGQILLMKKRLPKREEKQEIKVNREH</sequence>
<reference evidence="2 3" key="1">
    <citation type="submission" date="2021-05" db="EMBL/GenBank/DDBJ databases">
        <title>A Polyphasic approach of four new species of the genus Ohtaekwangia: Ohtaekwangia histidinii sp. nov., Ohtaekwangia cretensis sp. nov., Ohtaekwangia indiensis sp. nov., Ohtaekwangia reichenbachii sp. nov. from diverse environment.</title>
        <authorList>
            <person name="Octaviana S."/>
        </authorList>
    </citation>
    <scope>NUCLEOTIDE SEQUENCE [LARGE SCALE GENOMIC DNA]</scope>
    <source>
        <strain evidence="2 3">PWU4</strain>
    </source>
</reference>
<dbReference type="EMBL" id="JAHESF010000004">
    <property type="protein sequence ID" value="MBT1696395.1"/>
    <property type="molecule type" value="Genomic_DNA"/>
</dbReference>
<evidence type="ECO:0000313" key="3">
    <source>
        <dbReference type="Proteomes" id="UP001319200"/>
    </source>
</evidence>
<dbReference type="Gene3D" id="1.20.120.450">
    <property type="entry name" value="dinb family like domain"/>
    <property type="match status" value="1"/>
</dbReference>
<organism evidence="2 3">
    <name type="scientific">Chryseosolibacter histidini</name>
    <dbReference type="NCBI Taxonomy" id="2782349"/>
    <lineage>
        <taxon>Bacteria</taxon>
        <taxon>Pseudomonadati</taxon>
        <taxon>Bacteroidota</taxon>
        <taxon>Cytophagia</taxon>
        <taxon>Cytophagales</taxon>
        <taxon>Chryseotaleaceae</taxon>
        <taxon>Chryseosolibacter</taxon>
    </lineage>
</organism>
<keyword evidence="1" id="KW-0732">Signal</keyword>
<feature type="chain" id="PRO_5043007361" evidence="1">
    <location>
        <begin position="18"/>
        <end position="378"/>
    </location>
</feature>
<proteinExistence type="predicted"/>
<evidence type="ECO:0000313" key="2">
    <source>
        <dbReference type="EMBL" id="MBT1696395.1"/>
    </source>
</evidence>
<dbReference type="AlphaFoldDB" id="A0AAP2DHG1"/>
<dbReference type="InterPro" id="IPR034660">
    <property type="entry name" value="DinB/YfiT-like"/>
</dbReference>